<comment type="caution">
    <text evidence="2">The sequence shown here is derived from an EMBL/GenBank/DDBJ whole genome shotgun (WGS) entry which is preliminary data.</text>
</comment>
<evidence type="ECO:0000256" key="1">
    <source>
        <dbReference type="SAM" id="MobiDB-lite"/>
    </source>
</evidence>
<dbReference type="EMBL" id="JARKHS020002893">
    <property type="protein sequence ID" value="KAK8786213.1"/>
    <property type="molecule type" value="Genomic_DNA"/>
</dbReference>
<gene>
    <name evidence="2" type="ORF">V5799_007426</name>
</gene>
<dbReference type="AlphaFoldDB" id="A0AAQ4FHF4"/>
<name>A0AAQ4FHF4_AMBAM</name>
<evidence type="ECO:0000313" key="3">
    <source>
        <dbReference type="Proteomes" id="UP001321473"/>
    </source>
</evidence>
<feature type="compositionally biased region" description="Basic residues" evidence="1">
    <location>
        <begin position="185"/>
        <end position="199"/>
    </location>
</feature>
<dbReference type="Proteomes" id="UP001321473">
    <property type="component" value="Unassembled WGS sequence"/>
</dbReference>
<evidence type="ECO:0000313" key="2">
    <source>
        <dbReference type="EMBL" id="KAK8786213.1"/>
    </source>
</evidence>
<feature type="region of interest" description="Disordered" evidence="1">
    <location>
        <begin position="173"/>
        <end position="231"/>
    </location>
</feature>
<keyword evidence="3" id="KW-1185">Reference proteome</keyword>
<accession>A0AAQ4FHF4</accession>
<protein>
    <submittedName>
        <fullName evidence="2">Uncharacterized protein</fullName>
    </submittedName>
</protein>
<reference evidence="2 3" key="1">
    <citation type="journal article" date="2023" name="Arcadia Sci">
        <title>De novo assembly of a long-read Amblyomma americanum tick genome.</title>
        <authorList>
            <person name="Chou S."/>
            <person name="Poskanzer K.E."/>
            <person name="Rollins M."/>
            <person name="Thuy-Boun P.S."/>
        </authorList>
    </citation>
    <scope>NUCLEOTIDE SEQUENCE [LARGE SCALE GENOMIC DNA]</scope>
    <source>
        <strain evidence="2">F_SG_1</strain>
        <tissue evidence="2">Salivary glands</tissue>
    </source>
</reference>
<proteinExistence type="predicted"/>
<organism evidence="2 3">
    <name type="scientific">Amblyomma americanum</name>
    <name type="common">Lone star tick</name>
    <dbReference type="NCBI Taxonomy" id="6943"/>
    <lineage>
        <taxon>Eukaryota</taxon>
        <taxon>Metazoa</taxon>
        <taxon>Ecdysozoa</taxon>
        <taxon>Arthropoda</taxon>
        <taxon>Chelicerata</taxon>
        <taxon>Arachnida</taxon>
        <taxon>Acari</taxon>
        <taxon>Parasitiformes</taxon>
        <taxon>Ixodida</taxon>
        <taxon>Ixodoidea</taxon>
        <taxon>Ixodidae</taxon>
        <taxon>Amblyomminae</taxon>
        <taxon>Amblyomma</taxon>
    </lineage>
</organism>
<sequence>MLPRTLGTYRCAGAETSTEKILFVSWCCRNGPRRVKVKRVPGSHKRYPPADRPVAEETAMEVGGGPQLTRKEALKLAKKREAELVQALQRLQIVETAATRVAKRRRRRVSAMPDGCAGGAVGLEAAGGAFSGHVAESGRAAERLTRRVQRMPSLEEVVVCLKAKKAAQMDIAGGAGDGYTLSHTRSQKAKMKKSKKAPRSKPSTCSDGEERRKKRPRRLRSDPGSAPCVEN</sequence>